<evidence type="ECO:0000313" key="13">
    <source>
        <dbReference type="EMBL" id="ESO12483.1"/>
    </source>
</evidence>
<dbReference type="CTD" id="20209870"/>
<dbReference type="GO" id="GO:0005385">
    <property type="term" value="F:zinc ion transmembrane transporter activity"/>
    <property type="evidence" value="ECO:0000318"/>
    <property type="project" value="GO_Central"/>
</dbReference>
<keyword evidence="3" id="KW-1003">Cell membrane</keyword>
<evidence type="ECO:0000256" key="6">
    <source>
        <dbReference type="ARBA" id="ARBA00022989"/>
    </source>
</evidence>
<keyword evidence="7 12" id="KW-0472">Membrane</keyword>
<feature type="transmembrane region" description="Helical" evidence="12">
    <location>
        <begin position="39"/>
        <end position="60"/>
    </location>
</feature>
<dbReference type="PANTHER" id="PTHR11040">
    <property type="entry name" value="ZINC/IRON TRANSPORTER"/>
    <property type="match status" value="1"/>
</dbReference>
<keyword evidence="15" id="KW-1185">Reference proteome</keyword>
<dbReference type="Proteomes" id="UP000015101">
    <property type="component" value="Unassembled WGS sequence"/>
</dbReference>
<evidence type="ECO:0000256" key="8">
    <source>
        <dbReference type="ARBA" id="ARBA00040593"/>
    </source>
</evidence>
<feature type="transmembrane region" description="Helical" evidence="12">
    <location>
        <begin position="294"/>
        <end position="312"/>
    </location>
</feature>
<evidence type="ECO:0000256" key="9">
    <source>
        <dbReference type="ARBA" id="ARBA00042540"/>
    </source>
</evidence>
<dbReference type="EMBL" id="AMQM01000174">
    <property type="status" value="NOT_ANNOTATED_CDS"/>
    <property type="molecule type" value="Genomic_DNA"/>
</dbReference>
<evidence type="ECO:0000313" key="14">
    <source>
        <dbReference type="EnsemblMetazoa" id="HelroP184827"/>
    </source>
</evidence>
<evidence type="ECO:0000256" key="2">
    <source>
        <dbReference type="ARBA" id="ARBA00006939"/>
    </source>
</evidence>
<dbReference type="PANTHER" id="PTHR11040:SF211">
    <property type="entry name" value="ZINC TRANSPORTER ZIP11"/>
    <property type="match status" value="1"/>
</dbReference>
<dbReference type="FunCoup" id="T1FM21">
    <property type="interactions" value="139"/>
</dbReference>
<evidence type="ECO:0000256" key="5">
    <source>
        <dbReference type="ARBA" id="ARBA00022833"/>
    </source>
</evidence>
<evidence type="ECO:0000256" key="4">
    <source>
        <dbReference type="ARBA" id="ARBA00022692"/>
    </source>
</evidence>
<dbReference type="RefSeq" id="XP_009009203.1">
    <property type="nucleotide sequence ID" value="XM_009010955.1"/>
</dbReference>
<evidence type="ECO:0000256" key="3">
    <source>
        <dbReference type="ARBA" id="ARBA00022475"/>
    </source>
</evidence>
<protein>
    <recommendedName>
        <fullName evidence="8">Zinc transporter ZIP11</fullName>
    </recommendedName>
    <alternativeName>
        <fullName evidence="9">Solute carrier family 39 member 11</fullName>
    </alternativeName>
    <alternativeName>
        <fullName evidence="10">Zrt- and Irt-like protein 11</fullName>
    </alternativeName>
</protein>
<dbReference type="AlphaFoldDB" id="T1FM21"/>
<feature type="transmembrane region" description="Helical" evidence="12">
    <location>
        <begin position="165"/>
        <end position="184"/>
    </location>
</feature>
<evidence type="ECO:0000256" key="12">
    <source>
        <dbReference type="SAM" id="Phobius"/>
    </source>
</evidence>
<dbReference type="eggNOG" id="KOG2474">
    <property type="taxonomic scope" value="Eukaryota"/>
</dbReference>
<reference evidence="15" key="1">
    <citation type="submission" date="2012-12" db="EMBL/GenBank/DDBJ databases">
        <authorList>
            <person name="Hellsten U."/>
            <person name="Grimwood J."/>
            <person name="Chapman J.A."/>
            <person name="Shapiro H."/>
            <person name="Aerts A."/>
            <person name="Otillar R.P."/>
            <person name="Terry A.Y."/>
            <person name="Boore J.L."/>
            <person name="Simakov O."/>
            <person name="Marletaz F."/>
            <person name="Cho S.-J."/>
            <person name="Edsinger-Gonzales E."/>
            <person name="Havlak P."/>
            <person name="Kuo D.-H."/>
            <person name="Larsson T."/>
            <person name="Lv J."/>
            <person name="Arendt D."/>
            <person name="Savage R."/>
            <person name="Osoegawa K."/>
            <person name="de Jong P."/>
            <person name="Lindberg D.R."/>
            <person name="Seaver E.C."/>
            <person name="Weisblat D.A."/>
            <person name="Putnam N.H."/>
            <person name="Grigoriev I.V."/>
            <person name="Rokhsar D.S."/>
        </authorList>
    </citation>
    <scope>NUCLEOTIDE SEQUENCE</scope>
</reference>
<dbReference type="KEGG" id="hro:HELRODRAFT_184827"/>
<evidence type="ECO:0000313" key="15">
    <source>
        <dbReference type="Proteomes" id="UP000015101"/>
    </source>
</evidence>
<comment type="similarity">
    <text evidence="2">Belongs to the ZIP transporter (TC 2.A.5) family.</text>
</comment>
<feature type="transmembrane region" description="Helical" evidence="12">
    <location>
        <begin position="80"/>
        <end position="102"/>
    </location>
</feature>
<dbReference type="OMA" id="MIFVVIE"/>
<organism evidence="14 15">
    <name type="scientific">Helobdella robusta</name>
    <name type="common">Californian leech</name>
    <dbReference type="NCBI Taxonomy" id="6412"/>
    <lineage>
        <taxon>Eukaryota</taxon>
        <taxon>Metazoa</taxon>
        <taxon>Spiralia</taxon>
        <taxon>Lophotrochozoa</taxon>
        <taxon>Annelida</taxon>
        <taxon>Clitellata</taxon>
        <taxon>Hirudinea</taxon>
        <taxon>Rhynchobdellida</taxon>
        <taxon>Glossiphoniidae</taxon>
        <taxon>Helobdella</taxon>
    </lineage>
</organism>
<evidence type="ECO:0000256" key="1">
    <source>
        <dbReference type="ARBA" id="ARBA00004651"/>
    </source>
</evidence>
<keyword evidence="4 12" id="KW-0812">Transmembrane</keyword>
<dbReference type="InterPro" id="IPR003689">
    <property type="entry name" value="ZIP"/>
</dbReference>
<dbReference type="OrthoDB" id="262547at2759"/>
<feature type="transmembrane region" description="Helical" evidence="12">
    <location>
        <begin position="264"/>
        <end position="282"/>
    </location>
</feature>
<evidence type="ECO:0000256" key="10">
    <source>
        <dbReference type="ARBA" id="ARBA00042973"/>
    </source>
</evidence>
<dbReference type="InParanoid" id="T1FM21"/>
<dbReference type="GO" id="GO:0016020">
    <property type="term" value="C:membrane"/>
    <property type="evidence" value="ECO:0000318"/>
    <property type="project" value="GO_Central"/>
</dbReference>
<sequence>MIDGFDPVVQAFFGTLFTWAVTALGSGFVFFCHNLKRQYLDASLGFAAGVMVAASFWSLLEPSIEHAKLSGLYGEDGQYSFIPALVGFLFGTKFVILTDYLLPSIDFNIHSAKDDKNESTNSKKSTQNNVQSLNTNLTQRNKSSHHQGKHNQPEDHSKQKSWKRILLLIIAITVHNIPEGLAVGVSFGSIGRTPSSTFAKSRNLAMGIGIQNFPEGLAVSIPLKASGMSMKRSFWYGQLSGMVEPIFGVLGAICVTLVDPLLPYVLAFAAGAMIFVVFDDIIPEAQSCGNTRVASLGVIVGFVIMMVLDVALE</sequence>
<dbReference type="GO" id="GO:0005886">
    <property type="term" value="C:plasma membrane"/>
    <property type="evidence" value="ECO:0007669"/>
    <property type="project" value="UniProtKB-SubCell"/>
</dbReference>
<evidence type="ECO:0000256" key="7">
    <source>
        <dbReference type="ARBA" id="ARBA00023136"/>
    </source>
</evidence>
<dbReference type="GeneID" id="20209870"/>
<gene>
    <name evidence="14" type="primary">20209870</name>
    <name evidence="13" type="ORF">HELRODRAFT_184827</name>
</gene>
<dbReference type="EMBL" id="KB095811">
    <property type="protein sequence ID" value="ESO12483.1"/>
    <property type="molecule type" value="Genomic_DNA"/>
</dbReference>
<keyword evidence="5" id="KW-0862">Zinc</keyword>
<accession>T1FM21</accession>
<dbReference type="EnsemblMetazoa" id="HelroT184827">
    <property type="protein sequence ID" value="HelroP184827"/>
    <property type="gene ID" value="HelroG184827"/>
</dbReference>
<name>T1FM21_HELRO</name>
<keyword evidence="6 12" id="KW-1133">Transmembrane helix</keyword>
<proteinExistence type="inferred from homology"/>
<dbReference type="Pfam" id="PF02535">
    <property type="entry name" value="Zip"/>
    <property type="match status" value="1"/>
</dbReference>
<feature type="transmembrane region" description="Helical" evidence="12">
    <location>
        <begin position="12"/>
        <end position="32"/>
    </location>
</feature>
<evidence type="ECO:0000256" key="11">
    <source>
        <dbReference type="SAM" id="MobiDB-lite"/>
    </source>
</evidence>
<dbReference type="HOGENOM" id="CLU_015114_1_1_1"/>
<reference evidence="13 15" key="2">
    <citation type="journal article" date="2013" name="Nature">
        <title>Insights into bilaterian evolution from three spiralian genomes.</title>
        <authorList>
            <person name="Simakov O."/>
            <person name="Marletaz F."/>
            <person name="Cho S.J."/>
            <person name="Edsinger-Gonzales E."/>
            <person name="Havlak P."/>
            <person name="Hellsten U."/>
            <person name="Kuo D.H."/>
            <person name="Larsson T."/>
            <person name="Lv J."/>
            <person name="Arendt D."/>
            <person name="Savage R."/>
            <person name="Osoegawa K."/>
            <person name="de Jong P."/>
            <person name="Grimwood J."/>
            <person name="Chapman J.A."/>
            <person name="Shapiro H."/>
            <person name="Aerts A."/>
            <person name="Otillar R.P."/>
            <person name="Terry A.Y."/>
            <person name="Boore J.L."/>
            <person name="Grigoriev I.V."/>
            <person name="Lindberg D.R."/>
            <person name="Seaver E.C."/>
            <person name="Weisblat D.A."/>
            <person name="Putnam N.H."/>
            <person name="Rokhsar D.S."/>
        </authorList>
    </citation>
    <scope>NUCLEOTIDE SEQUENCE</scope>
</reference>
<comment type="subcellular location">
    <subcellularLocation>
        <location evidence="1">Cell membrane</location>
        <topology evidence="1">Multi-pass membrane protein</topology>
    </subcellularLocation>
</comment>
<dbReference type="GO" id="GO:0071577">
    <property type="term" value="P:zinc ion transmembrane transport"/>
    <property type="evidence" value="ECO:0000318"/>
    <property type="project" value="GO_Central"/>
</dbReference>
<feature type="region of interest" description="Disordered" evidence="11">
    <location>
        <begin position="139"/>
        <end position="158"/>
    </location>
</feature>
<feature type="transmembrane region" description="Helical" evidence="12">
    <location>
        <begin position="235"/>
        <end position="258"/>
    </location>
</feature>
<reference evidence="14" key="3">
    <citation type="submission" date="2015-06" db="UniProtKB">
        <authorList>
            <consortium name="EnsemblMetazoa"/>
        </authorList>
    </citation>
    <scope>IDENTIFICATION</scope>
</reference>
<dbReference type="STRING" id="6412.T1FM21"/>